<accession>A0A663MG45</accession>
<dbReference type="Ensembl" id="ENSACUT00000011413.1">
    <property type="protein sequence ID" value="ENSACUP00000010691.1"/>
    <property type="gene ID" value="ENSACUG00000007251.1"/>
</dbReference>
<feature type="chain" id="PRO_5025519405" evidence="1">
    <location>
        <begin position="20"/>
        <end position="167"/>
    </location>
</feature>
<reference evidence="2" key="1">
    <citation type="submission" date="2025-08" db="UniProtKB">
        <authorList>
            <consortium name="Ensembl"/>
        </authorList>
    </citation>
    <scope>IDENTIFICATION</scope>
</reference>
<protein>
    <submittedName>
        <fullName evidence="2">Uncharacterized protein</fullName>
    </submittedName>
</protein>
<proteinExistence type="predicted"/>
<dbReference type="AlphaFoldDB" id="A0A663MG45"/>
<keyword evidence="3" id="KW-1185">Reference proteome</keyword>
<sequence length="167" mass="18025">MRAVLWDLLLLCLFARARGDCRGDCLRCDRHLYRDSFDVLVSPSACWFVPPPRAAPLRVAPMGAVPAASPPRWAGQRGDAGATPVPPLSWKSFHQSHIAVTGFWGTIALVLPQNVVLQSEGSSVSAGSCFWSCILLCLPRPAGWRGDESWVVAHGSCARLYLKAGGV</sequence>
<evidence type="ECO:0000313" key="3">
    <source>
        <dbReference type="Proteomes" id="UP000472269"/>
    </source>
</evidence>
<evidence type="ECO:0000313" key="2">
    <source>
        <dbReference type="Ensembl" id="ENSACUP00000010691.1"/>
    </source>
</evidence>
<organism evidence="2 3">
    <name type="scientific">Athene cunicularia</name>
    <name type="common">Burrowing owl</name>
    <name type="synonym">Speotyto cunicularia</name>
    <dbReference type="NCBI Taxonomy" id="194338"/>
    <lineage>
        <taxon>Eukaryota</taxon>
        <taxon>Metazoa</taxon>
        <taxon>Chordata</taxon>
        <taxon>Craniata</taxon>
        <taxon>Vertebrata</taxon>
        <taxon>Euteleostomi</taxon>
        <taxon>Archelosauria</taxon>
        <taxon>Archosauria</taxon>
        <taxon>Dinosauria</taxon>
        <taxon>Saurischia</taxon>
        <taxon>Theropoda</taxon>
        <taxon>Coelurosauria</taxon>
        <taxon>Aves</taxon>
        <taxon>Neognathae</taxon>
        <taxon>Neoaves</taxon>
        <taxon>Telluraves</taxon>
        <taxon>Strigiformes</taxon>
        <taxon>Strigidae</taxon>
        <taxon>Athene</taxon>
    </lineage>
</organism>
<dbReference type="Proteomes" id="UP000472269">
    <property type="component" value="Unplaced"/>
</dbReference>
<name>A0A663MG45_ATHCN</name>
<reference evidence="2" key="2">
    <citation type="submission" date="2025-09" db="UniProtKB">
        <authorList>
            <consortium name="Ensembl"/>
        </authorList>
    </citation>
    <scope>IDENTIFICATION</scope>
</reference>
<evidence type="ECO:0000256" key="1">
    <source>
        <dbReference type="SAM" id="SignalP"/>
    </source>
</evidence>
<feature type="signal peptide" evidence="1">
    <location>
        <begin position="1"/>
        <end position="19"/>
    </location>
</feature>
<keyword evidence="1" id="KW-0732">Signal</keyword>